<protein>
    <submittedName>
        <fullName evidence="1">Uncharacterized protein</fullName>
    </submittedName>
</protein>
<feature type="non-terminal residue" evidence="1">
    <location>
        <position position="1"/>
    </location>
</feature>
<dbReference type="OrthoDB" id="3938460at2759"/>
<dbReference type="Proteomes" id="UP000800082">
    <property type="component" value="Unassembled WGS sequence"/>
</dbReference>
<dbReference type="EMBL" id="ML979029">
    <property type="protein sequence ID" value="KAF1922384.1"/>
    <property type="molecule type" value="Genomic_DNA"/>
</dbReference>
<reference evidence="1" key="1">
    <citation type="journal article" date="2020" name="Stud. Mycol.">
        <title>101 Dothideomycetes genomes: a test case for predicting lifestyles and emergence of pathogens.</title>
        <authorList>
            <person name="Haridas S."/>
            <person name="Albert R."/>
            <person name="Binder M."/>
            <person name="Bloem J."/>
            <person name="Labutti K."/>
            <person name="Salamov A."/>
            <person name="Andreopoulos B."/>
            <person name="Baker S."/>
            <person name="Barry K."/>
            <person name="Bills G."/>
            <person name="Bluhm B."/>
            <person name="Cannon C."/>
            <person name="Castanera R."/>
            <person name="Culley D."/>
            <person name="Daum C."/>
            <person name="Ezra D."/>
            <person name="Gonzalez J."/>
            <person name="Henrissat B."/>
            <person name="Kuo A."/>
            <person name="Liang C."/>
            <person name="Lipzen A."/>
            <person name="Lutzoni F."/>
            <person name="Magnuson J."/>
            <person name="Mondo S."/>
            <person name="Nolan M."/>
            <person name="Ohm R."/>
            <person name="Pangilinan J."/>
            <person name="Park H.-J."/>
            <person name="Ramirez L."/>
            <person name="Alfaro M."/>
            <person name="Sun H."/>
            <person name="Tritt A."/>
            <person name="Yoshinaga Y."/>
            <person name="Zwiers L.-H."/>
            <person name="Turgeon B."/>
            <person name="Goodwin S."/>
            <person name="Spatafora J."/>
            <person name="Crous P."/>
            <person name="Grigoriev I."/>
        </authorList>
    </citation>
    <scope>NUCLEOTIDE SEQUENCE</scope>
    <source>
        <strain evidence="1">CBS 183.55</strain>
    </source>
</reference>
<evidence type="ECO:0000313" key="2">
    <source>
        <dbReference type="Proteomes" id="UP000800082"/>
    </source>
</evidence>
<proteinExistence type="predicted"/>
<dbReference type="AlphaFoldDB" id="A0A6A5R5U9"/>
<keyword evidence="2" id="KW-1185">Reference proteome</keyword>
<dbReference type="RefSeq" id="XP_033442637.1">
    <property type="nucleotide sequence ID" value="XM_033597400.1"/>
</dbReference>
<sequence length="65" mass="7884">FLHHHTNKLTTKQTTRMDCERFSADSKRKYKLYFNLLHSKMRKNSVDKRNTYNIDKKGFFISINS</sequence>
<accession>A0A6A5R5U9</accession>
<gene>
    <name evidence="1" type="ORF">M421DRAFT_78395</name>
</gene>
<organism evidence="1 2">
    <name type="scientific">Didymella exigua CBS 183.55</name>
    <dbReference type="NCBI Taxonomy" id="1150837"/>
    <lineage>
        <taxon>Eukaryota</taxon>
        <taxon>Fungi</taxon>
        <taxon>Dikarya</taxon>
        <taxon>Ascomycota</taxon>
        <taxon>Pezizomycotina</taxon>
        <taxon>Dothideomycetes</taxon>
        <taxon>Pleosporomycetidae</taxon>
        <taxon>Pleosporales</taxon>
        <taxon>Pleosporineae</taxon>
        <taxon>Didymellaceae</taxon>
        <taxon>Didymella</taxon>
    </lineage>
</organism>
<name>A0A6A5R5U9_9PLEO</name>
<evidence type="ECO:0000313" key="1">
    <source>
        <dbReference type="EMBL" id="KAF1922384.1"/>
    </source>
</evidence>
<dbReference type="GeneID" id="54355067"/>